<sequence length="534" mass="61404">MSLGNYSISIPNLNFQYGSISDISPDTTNINQQHVVLAACLCLALVSTKHFLDVRKRNVNVPIEGTSGGASIDYYQGAYAFLKNARQTLLEGYKKYNYGTFKVPIIERWLVVINKPELIEEIRKAPDDVFSFLEASKELIAGKWTLGPSTFNNAYHLPIVRNQLTRSLTSRLEDITDEIECSFNDLILPTEDWTSVPALRTMQKIVCRTSNRLFVGLPLCRNEDWINLNIIFTINVMSVTNKLSKYPEFLKPFIAPWITEHKRSIERATKHLRPVFEERFRMYEKYGDNWPDKPNDMITWLIEEAPESGNRDVRELTLRNLVINFAAIHTSSSSFTHALYHLAAEHEKYAAPLREEIENIFREEGWTKTSMTKMWKLDSFMKESQRLNGIGITAMSRKVMKDYTLSDGTFLPAGTTVTANLAATHRDETFYENPEVFDGFRFERMRESSVDEGLKNQMVQTSTNYLAFGHGRHACPGRFFAVNELKAMMVHILLNYDVKLEDEGVRPPNEINGLRLAPNREAKVLFRKRRANKN</sequence>
<dbReference type="PROSITE" id="PS00086">
    <property type="entry name" value="CYTOCHROME_P450"/>
    <property type="match status" value="1"/>
</dbReference>
<dbReference type="InParanoid" id="A0A286UJB8"/>
<dbReference type="PRINTS" id="PR00465">
    <property type="entry name" value="EP450IV"/>
</dbReference>
<dbReference type="GO" id="GO:0020037">
    <property type="term" value="F:heme binding"/>
    <property type="evidence" value="ECO:0007669"/>
    <property type="project" value="InterPro"/>
</dbReference>
<dbReference type="InterPro" id="IPR001128">
    <property type="entry name" value="Cyt_P450"/>
</dbReference>
<evidence type="ECO:0000256" key="2">
    <source>
        <dbReference type="ARBA" id="ARBA00010617"/>
    </source>
</evidence>
<protein>
    <submittedName>
        <fullName evidence="8">Cytochrome P450</fullName>
    </submittedName>
</protein>
<keyword evidence="6 7" id="KW-0349">Heme</keyword>
<evidence type="ECO:0000313" key="8">
    <source>
        <dbReference type="EMBL" id="PAV19648.1"/>
    </source>
</evidence>
<keyword evidence="3 6" id="KW-0479">Metal-binding</keyword>
<dbReference type="Pfam" id="PF00067">
    <property type="entry name" value="p450"/>
    <property type="match status" value="1"/>
</dbReference>
<evidence type="ECO:0000256" key="7">
    <source>
        <dbReference type="RuleBase" id="RU000461"/>
    </source>
</evidence>
<name>A0A286UJB8_9AGAM</name>
<dbReference type="GO" id="GO:0005506">
    <property type="term" value="F:iron ion binding"/>
    <property type="evidence" value="ECO:0007669"/>
    <property type="project" value="InterPro"/>
</dbReference>
<dbReference type="PANTHER" id="PTHR46206">
    <property type="entry name" value="CYTOCHROME P450"/>
    <property type="match status" value="1"/>
</dbReference>
<keyword evidence="7" id="KW-0503">Monooxygenase</keyword>
<comment type="cofactor">
    <cofactor evidence="1 6">
        <name>heme</name>
        <dbReference type="ChEBI" id="CHEBI:30413"/>
    </cofactor>
</comment>
<dbReference type="STRING" id="2282107.A0A286UJB8"/>
<dbReference type="GO" id="GO:0016705">
    <property type="term" value="F:oxidoreductase activity, acting on paired donors, with incorporation or reduction of molecular oxygen"/>
    <property type="evidence" value="ECO:0007669"/>
    <property type="project" value="InterPro"/>
</dbReference>
<evidence type="ECO:0000256" key="4">
    <source>
        <dbReference type="ARBA" id="ARBA00023002"/>
    </source>
</evidence>
<keyword evidence="9" id="KW-1185">Reference proteome</keyword>
<evidence type="ECO:0000313" key="9">
    <source>
        <dbReference type="Proteomes" id="UP000217199"/>
    </source>
</evidence>
<dbReference type="CDD" id="cd11041">
    <property type="entry name" value="CYP503A1-like"/>
    <property type="match status" value="1"/>
</dbReference>
<evidence type="ECO:0000256" key="3">
    <source>
        <dbReference type="ARBA" id="ARBA00022723"/>
    </source>
</evidence>
<dbReference type="EMBL" id="NBII01000004">
    <property type="protein sequence ID" value="PAV19648.1"/>
    <property type="molecule type" value="Genomic_DNA"/>
</dbReference>
<dbReference type="AlphaFoldDB" id="A0A286UJB8"/>
<gene>
    <name evidence="8" type="ORF">PNOK_0458200</name>
</gene>
<dbReference type="InterPro" id="IPR036396">
    <property type="entry name" value="Cyt_P450_sf"/>
</dbReference>
<keyword evidence="4 7" id="KW-0560">Oxidoreductase</keyword>
<dbReference type="InterPro" id="IPR017972">
    <property type="entry name" value="Cyt_P450_CS"/>
</dbReference>
<accession>A0A286UJB8</accession>
<dbReference type="GO" id="GO:0004497">
    <property type="term" value="F:monooxygenase activity"/>
    <property type="evidence" value="ECO:0007669"/>
    <property type="project" value="UniProtKB-KW"/>
</dbReference>
<evidence type="ECO:0000256" key="5">
    <source>
        <dbReference type="ARBA" id="ARBA00023004"/>
    </source>
</evidence>
<evidence type="ECO:0000256" key="6">
    <source>
        <dbReference type="PIRSR" id="PIRSR602403-1"/>
    </source>
</evidence>
<feature type="binding site" description="axial binding residue" evidence="6">
    <location>
        <position position="475"/>
    </location>
    <ligand>
        <name>heme</name>
        <dbReference type="ChEBI" id="CHEBI:30413"/>
    </ligand>
    <ligandPart>
        <name>Fe</name>
        <dbReference type="ChEBI" id="CHEBI:18248"/>
    </ligandPart>
</feature>
<reference evidence="8 9" key="1">
    <citation type="journal article" date="2017" name="Mol. Ecol.">
        <title>Comparative and population genomic landscape of Phellinus noxius: A hypervariable fungus causing root rot in trees.</title>
        <authorList>
            <person name="Chung C.L."/>
            <person name="Lee T.J."/>
            <person name="Akiba M."/>
            <person name="Lee H.H."/>
            <person name="Kuo T.H."/>
            <person name="Liu D."/>
            <person name="Ke H.M."/>
            <person name="Yokoi T."/>
            <person name="Roa M.B."/>
            <person name="Lu M.J."/>
            <person name="Chang Y.Y."/>
            <person name="Ann P.J."/>
            <person name="Tsai J.N."/>
            <person name="Chen C.Y."/>
            <person name="Tzean S.S."/>
            <person name="Ota Y."/>
            <person name="Hattori T."/>
            <person name="Sahashi N."/>
            <person name="Liou R.F."/>
            <person name="Kikuchi T."/>
            <person name="Tsai I.J."/>
        </authorList>
    </citation>
    <scope>NUCLEOTIDE SEQUENCE [LARGE SCALE GENOMIC DNA]</scope>
    <source>
        <strain evidence="8 9">FFPRI411160</strain>
    </source>
</reference>
<dbReference type="Proteomes" id="UP000217199">
    <property type="component" value="Unassembled WGS sequence"/>
</dbReference>
<organism evidence="8 9">
    <name type="scientific">Pyrrhoderma noxium</name>
    <dbReference type="NCBI Taxonomy" id="2282107"/>
    <lineage>
        <taxon>Eukaryota</taxon>
        <taxon>Fungi</taxon>
        <taxon>Dikarya</taxon>
        <taxon>Basidiomycota</taxon>
        <taxon>Agaricomycotina</taxon>
        <taxon>Agaricomycetes</taxon>
        <taxon>Hymenochaetales</taxon>
        <taxon>Hymenochaetaceae</taxon>
        <taxon>Pyrrhoderma</taxon>
    </lineage>
</organism>
<dbReference type="SUPFAM" id="SSF48264">
    <property type="entry name" value="Cytochrome P450"/>
    <property type="match status" value="1"/>
</dbReference>
<comment type="caution">
    <text evidence="8">The sequence shown here is derived from an EMBL/GenBank/DDBJ whole genome shotgun (WGS) entry which is preliminary data.</text>
</comment>
<dbReference type="InterPro" id="IPR002403">
    <property type="entry name" value="Cyt_P450_E_grp-IV"/>
</dbReference>
<dbReference type="OrthoDB" id="1844152at2759"/>
<proteinExistence type="inferred from homology"/>
<keyword evidence="5 6" id="KW-0408">Iron</keyword>
<dbReference type="Gene3D" id="1.10.630.10">
    <property type="entry name" value="Cytochrome P450"/>
    <property type="match status" value="1"/>
</dbReference>
<evidence type="ECO:0000256" key="1">
    <source>
        <dbReference type="ARBA" id="ARBA00001971"/>
    </source>
</evidence>
<comment type="similarity">
    <text evidence="2 7">Belongs to the cytochrome P450 family.</text>
</comment>